<dbReference type="OrthoDB" id="4303490at2"/>
<keyword evidence="2" id="KW-1185">Reference proteome</keyword>
<name>A0A4R4XQD5_9ACTN</name>
<organism evidence="1 2">
    <name type="scientific">Nonomuraea terrae</name>
    <dbReference type="NCBI Taxonomy" id="2530383"/>
    <lineage>
        <taxon>Bacteria</taxon>
        <taxon>Bacillati</taxon>
        <taxon>Actinomycetota</taxon>
        <taxon>Actinomycetes</taxon>
        <taxon>Streptosporangiales</taxon>
        <taxon>Streptosporangiaceae</taxon>
        <taxon>Nonomuraea</taxon>
    </lineage>
</organism>
<dbReference type="EMBL" id="SMKQ01000277">
    <property type="protein sequence ID" value="TDD32762.1"/>
    <property type="molecule type" value="Genomic_DNA"/>
</dbReference>
<accession>A0A4R4XQD5</accession>
<dbReference type="Proteomes" id="UP000295302">
    <property type="component" value="Unassembled WGS sequence"/>
</dbReference>
<sequence length="60" mass="6131">MVENGQAHHPGTKVPQSGIYACDSGCGHSTDVKGHVFPPLPQGCDGTGWVLRTATPTDGG</sequence>
<reference evidence="1 2" key="1">
    <citation type="submission" date="2019-03" db="EMBL/GenBank/DDBJ databases">
        <title>Draft genome sequences of novel Actinobacteria.</title>
        <authorList>
            <person name="Sahin N."/>
            <person name="Ay H."/>
            <person name="Saygin H."/>
        </authorList>
    </citation>
    <scope>NUCLEOTIDE SEQUENCE [LARGE SCALE GENOMIC DNA]</scope>
    <source>
        <strain evidence="1 2">CH32</strain>
    </source>
</reference>
<gene>
    <name evidence="1" type="ORF">E1286_43220</name>
</gene>
<proteinExistence type="predicted"/>
<comment type="caution">
    <text evidence="1">The sequence shown here is derived from an EMBL/GenBank/DDBJ whole genome shotgun (WGS) entry which is preliminary data.</text>
</comment>
<evidence type="ECO:0000313" key="1">
    <source>
        <dbReference type="EMBL" id="TDD32762.1"/>
    </source>
</evidence>
<dbReference type="AlphaFoldDB" id="A0A4R4XQD5"/>
<protein>
    <submittedName>
        <fullName evidence="1">Uncharacterized protein</fullName>
    </submittedName>
</protein>
<evidence type="ECO:0000313" key="2">
    <source>
        <dbReference type="Proteomes" id="UP000295302"/>
    </source>
</evidence>